<sequence length="531" mass="60121">MKRIALAVAITSLLSACQSLPQRNAGSSEQSRTKTLAPTNKQTLAPTIKQTTNTSINAADKNETASTPSKAHPTQPPAPPRDLIERITREFTLLPQQDRDFSTYVRFYERYPMHLQRVLTRAKPFLPMIYAEIKKRNMPTEITLLPAVESAFNPKAYSWQGASGLWQFTASTARIEGLKMNWWYDARRDPYVSTQAALDYLEKLHGMTGDWLLALAAYNGGIGTVLNAMKRVRKRLGREEVTFWDIRKDLPRETQKYVPQLMAICTLLKTPERIRTDLPTIPLQPEHQLLTFKHQIDLDTARKLSTLDSKTFYHLNAGYKRTATPPDGPHHLLLPKSSAERILAAMQKKPTLLAVKLRHHRIRPGESLILLAKRYGTTVKTLKRLNDLTSNTLIAGRTLIVPNTPVKATQLAKTKPARSAGHKVTVQRGETLWEIARRYGMKVSTLAQVNGLSVHKPLRPGQTLRIPPQYAKARILHKVKAGESLWLVARRYNTSTEQLKRWNDLKKTMLKPGQELVIWLDRANKLASNNG</sequence>
<dbReference type="InterPro" id="IPR023346">
    <property type="entry name" value="Lysozyme-like_dom_sf"/>
</dbReference>
<evidence type="ECO:0000313" key="5">
    <source>
        <dbReference type="EMBL" id="SIN90330.1"/>
    </source>
</evidence>
<dbReference type="PANTHER" id="PTHR33734:SF22">
    <property type="entry name" value="MEMBRANE-BOUND LYTIC MUREIN TRANSGLYCOSYLASE D"/>
    <property type="match status" value="1"/>
</dbReference>
<dbReference type="CDD" id="cd16894">
    <property type="entry name" value="MltD-like"/>
    <property type="match status" value="1"/>
</dbReference>
<dbReference type="OrthoDB" id="9815002at2"/>
<dbReference type="InterPro" id="IPR018392">
    <property type="entry name" value="LysM"/>
</dbReference>
<dbReference type="GO" id="GO:0016020">
    <property type="term" value="C:membrane"/>
    <property type="evidence" value="ECO:0007669"/>
    <property type="project" value="InterPro"/>
</dbReference>
<dbReference type="GO" id="GO:0000270">
    <property type="term" value="P:peptidoglycan metabolic process"/>
    <property type="evidence" value="ECO:0007669"/>
    <property type="project" value="InterPro"/>
</dbReference>
<dbReference type="Gene3D" id="3.10.350.10">
    <property type="entry name" value="LysM domain"/>
    <property type="match status" value="3"/>
</dbReference>
<feature type="domain" description="LysM" evidence="4">
    <location>
        <begin position="358"/>
        <end position="401"/>
    </location>
</feature>
<dbReference type="AlphaFoldDB" id="A0A1N6F4Z6"/>
<evidence type="ECO:0000259" key="4">
    <source>
        <dbReference type="PROSITE" id="PS51782"/>
    </source>
</evidence>
<keyword evidence="6" id="KW-1185">Reference proteome</keyword>
<feature type="signal peptide" evidence="3">
    <location>
        <begin position="1"/>
        <end position="21"/>
    </location>
</feature>
<dbReference type="InterPro" id="IPR036779">
    <property type="entry name" value="LysM_dom_sf"/>
</dbReference>
<name>A0A1N6F4Z6_9GAMM</name>
<dbReference type="SUPFAM" id="SSF53955">
    <property type="entry name" value="Lysozyme-like"/>
    <property type="match status" value="1"/>
</dbReference>
<dbReference type="STRING" id="364032.SAMN05443662_0921"/>
<dbReference type="InterPro" id="IPR008258">
    <property type="entry name" value="Transglycosylase_SLT_dom_1"/>
</dbReference>
<dbReference type="RefSeq" id="WP_074201205.1">
    <property type="nucleotide sequence ID" value="NZ_FSRE01000002.1"/>
</dbReference>
<feature type="chain" id="PRO_5012884613" evidence="3">
    <location>
        <begin position="22"/>
        <end position="531"/>
    </location>
</feature>
<dbReference type="Pfam" id="PF01476">
    <property type="entry name" value="LysM"/>
    <property type="match status" value="3"/>
</dbReference>
<dbReference type="Proteomes" id="UP000198461">
    <property type="component" value="Unassembled WGS sequence"/>
</dbReference>
<dbReference type="CDD" id="cd00118">
    <property type="entry name" value="LysM"/>
    <property type="match status" value="3"/>
</dbReference>
<dbReference type="PROSITE" id="PS51782">
    <property type="entry name" value="LYSM"/>
    <property type="match status" value="3"/>
</dbReference>
<dbReference type="SUPFAM" id="SSF54106">
    <property type="entry name" value="LysM domain"/>
    <property type="match status" value="3"/>
</dbReference>
<evidence type="ECO:0000256" key="3">
    <source>
        <dbReference type="SAM" id="SignalP"/>
    </source>
</evidence>
<feature type="region of interest" description="Disordered" evidence="2">
    <location>
        <begin position="21"/>
        <end position="81"/>
    </location>
</feature>
<dbReference type="Pfam" id="PF01464">
    <property type="entry name" value="SLT"/>
    <property type="match status" value="1"/>
</dbReference>
<comment type="similarity">
    <text evidence="1">Belongs to the transglycosylase Slt family.</text>
</comment>
<dbReference type="PANTHER" id="PTHR33734">
    <property type="entry name" value="LYSM DOMAIN-CONTAINING GPI-ANCHORED PROTEIN 2"/>
    <property type="match status" value="1"/>
</dbReference>
<proteinExistence type="inferred from homology"/>
<evidence type="ECO:0000313" key="6">
    <source>
        <dbReference type="Proteomes" id="UP000198461"/>
    </source>
</evidence>
<dbReference type="EMBL" id="FSRE01000002">
    <property type="protein sequence ID" value="SIN90330.1"/>
    <property type="molecule type" value="Genomic_DNA"/>
</dbReference>
<protein>
    <submittedName>
        <fullName evidence="5">Membrane-bound lytic murein transglycosylase D</fullName>
    </submittedName>
</protein>
<feature type="domain" description="LysM" evidence="4">
    <location>
        <begin position="475"/>
        <end position="518"/>
    </location>
</feature>
<gene>
    <name evidence="5" type="ORF">SAMN05443662_0921</name>
</gene>
<evidence type="ECO:0000256" key="2">
    <source>
        <dbReference type="SAM" id="MobiDB-lite"/>
    </source>
</evidence>
<keyword evidence="3" id="KW-0732">Signal</keyword>
<feature type="domain" description="LysM" evidence="4">
    <location>
        <begin position="422"/>
        <end position="466"/>
    </location>
</feature>
<dbReference type="SMART" id="SM00257">
    <property type="entry name" value="LysM"/>
    <property type="match status" value="3"/>
</dbReference>
<dbReference type="PROSITE" id="PS00922">
    <property type="entry name" value="TRANSGLYCOSYLASE"/>
    <property type="match status" value="1"/>
</dbReference>
<dbReference type="InterPro" id="IPR000189">
    <property type="entry name" value="Transglyc_AS"/>
</dbReference>
<dbReference type="Gene3D" id="1.10.530.10">
    <property type="match status" value="1"/>
</dbReference>
<feature type="compositionally biased region" description="Polar residues" evidence="2">
    <location>
        <begin position="21"/>
        <end position="57"/>
    </location>
</feature>
<dbReference type="PROSITE" id="PS51257">
    <property type="entry name" value="PROKAR_LIPOPROTEIN"/>
    <property type="match status" value="1"/>
</dbReference>
<reference evidence="5 6" key="1">
    <citation type="submission" date="2016-11" db="EMBL/GenBank/DDBJ databases">
        <authorList>
            <person name="Jaros S."/>
            <person name="Januszkiewicz K."/>
            <person name="Wedrychowicz H."/>
        </authorList>
    </citation>
    <scope>NUCLEOTIDE SEQUENCE [LARGE SCALE GENOMIC DNA]</scope>
    <source>
        <strain evidence="5 6">DSM 17737</strain>
    </source>
</reference>
<dbReference type="GO" id="GO:0008932">
    <property type="term" value="F:lytic endotransglycosylase activity"/>
    <property type="evidence" value="ECO:0007669"/>
    <property type="project" value="TreeGrafter"/>
</dbReference>
<organism evidence="5 6">
    <name type="scientific">Sulfurivirga caldicuralii</name>
    <dbReference type="NCBI Taxonomy" id="364032"/>
    <lineage>
        <taxon>Bacteria</taxon>
        <taxon>Pseudomonadati</taxon>
        <taxon>Pseudomonadota</taxon>
        <taxon>Gammaproteobacteria</taxon>
        <taxon>Thiotrichales</taxon>
        <taxon>Piscirickettsiaceae</taxon>
        <taxon>Sulfurivirga</taxon>
    </lineage>
</organism>
<evidence type="ECO:0000256" key="1">
    <source>
        <dbReference type="ARBA" id="ARBA00007734"/>
    </source>
</evidence>
<accession>A0A1N6F4Z6</accession>